<dbReference type="InterPro" id="IPR020845">
    <property type="entry name" value="AMP-binding_CS"/>
</dbReference>
<dbReference type="AlphaFoldDB" id="A0A1C4ZPM7"/>
<dbReference type="PROSITE" id="PS00455">
    <property type="entry name" value="AMP_BINDING"/>
    <property type="match status" value="1"/>
</dbReference>
<dbReference type="RefSeq" id="WP_088984213.1">
    <property type="nucleotide sequence ID" value="NZ_LT607413.1"/>
</dbReference>
<evidence type="ECO:0000259" key="1">
    <source>
        <dbReference type="Pfam" id="PF00501"/>
    </source>
</evidence>
<dbReference type="Gene3D" id="3.40.50.12780">
    <property type="entry name" value="N-terminal domain of ligase-like"/>
    <property type="match status" value="1"/>
</dbReference>
<dbReference type="InterPro" id="IPR025110">
    <property type="entry name" value="AMP-bd_C"/>
</dbReference>
<feature type="domain" description="AMP-binding enzyme C-terminal" evidence="2">
    <location>
        <begin position="426"/>
        <end position="500"/>
    </location>
</feature>
<evidence type="ECO:0000259" key="2">
    <source>
        <dbReference type="Pfam" id="PF13193"/>
    </source>
</evidence>
<accession>A0A1C4ZPM7</accession>
<name>A0A1C4ZPM7_MICEC</name>
<dbReference type="InterPro" id="IPR050237">
    <property type="entry name" value="ATP-dep_AMP-bd_enzyme"/>
</dbReference>
<dbReference type="Pfam" id="PF00501">
    <property type="entry name" value="AMP-binding"/>
    <property type="match status" value="1"/>
</dbReference>
<keyword evidence="3" id="KW-0436">Ligase</keyword>
<dbReference type="InParanoid" id="A0A1C4ZPM7"/>
<dbReference type="EMBL" id="LT607413">
    <property type="protein sequence ID" value="SCF34734.1"/>
    <property type="molecule type" value="Genomic_DNA"/>
</dbReference>
<dbReference type="SUPFAM" id="SSF56801">
    <property type="entry name" value="Acetyl-CoA synthetase-like"/>
    <property type="match status" value="1"/>
</dbReference>
<dbReference type="GO" id="GO:0016878">
    <property type="term" value="F:acid-thiol ligase activity"/>
    <property type="evidence" value="ECO:0007669"/>
    <property type="project" value="UniProtKB-ARBA"/>
</dbReference>
<evidence type="ECO:0000313" key="3">
    <source>
        <dbReference type="EMBL" id="SCF34734.1"/>
    </source>
</evidence>
<organism evidence="3 4">
    <name type="scientific">Micromonospora echinospora</name>
    <name type="common">Micromonospora purpurea</name>
    <dbReference type="NCBI Taxonomy" id="1877"/>
    <lineage>
        <taxon>Bacteria</taxon>
        <taxon>Bacillati</taxon>
        <taxon>Actinomycetota</taxon>
        <taxon>Actinomycetes</taxon>
        <taxon>Micromonosporales</taxon>
        <taxon>Micromonosporaceae</taxon>
        <taxon>Micromonospora</taxon>
    </lineage>
</organism>
<dbReference type="InterPro" id="IPR045851">
    <property type="entry name" value="AMP-bd_C_sf"/>
</dbReference>
<proteinExistence type="predicted"/>
<dbReference type="OrthoDB" id="9803968at2"/>
<protein>
    <submittedName>
        <fullName evidence="3">Acyl-CoA synthetase (AMP-forming)/AMP-acid ligase II</fullName>
    </submittedName>
</protein>
<dbReference type="Pfam" id="PF13193">
    <property type="entry name" value="AMP-binding_C"/>
    <property type="match status" value="1"/>
</dbReference>
<dbReference type="PANTHER" id="PTHR43767:SF1">
    <property type="entry name" value="NONRIBOSOMAL PEPTIDE SYNTHASE PES1 (EUROFUNG)-RELATED"/>
    <property type="match status" value="1"/>
</dbReference>
<dbReference type="InterPro" id="IPR042099">
    <property type="entry name" value="ANL_N_sf"/>
</dbReference>
<keyword evidence="4" id="KW-1185">Reference proteome</keyword>
<feature type="domain" description="AMP-dependent synthetase/ligase" evidence="1">
    <location>
        <begin position="22"/>
        <end position="373"/>
    </location>
</feature>
<dbReference type="Proteomes" id="UP000198253">
    <property type="component" value="Chromosome I"/>
</dbReference>
<evidence type="ECO:0000313" key="4">
    <source>
        <dbReference type="Proteomes" id="UP000198253"/>
    </source>
</evidence>
<dbReference type="PANTHER" id="PTHR43767">
    <property type="entry name" value="LONG-CHAIN-FATTY-ACID--COA LIGASE"/>
    <property type="match status" value="1"/>
</dbReference>
<reference evidence="4" key="1">
    <citation type="submission" date="2016-06" db="EMBL/GenBank/DDBJ databases">
        <authorList>
            <person name="Varghese N."/>
            <person name="Submissions Spin"/>
        </authorList>
    </citation>
    <scope>NUCLEOTIDE SEQUENCE [LARGE SCALE GENOMIC DNA]</scope>
    <source>
        <strain evidence="4">DSM 43816</strain>
    </source>
</reference>
<dbReference type="Gene3D" id="3.30.300.30">
    <property type="match status" value="1"/>
</dbReference>
<gene>
    <name evidence="3" type="ORF">GA0070618_5549</name>
</gene>
<dbReference type="InterPro" id="IPR000873">
    <property type="entry name" value="AMP-dep_synth/lig_dom"/>
</dbReference>
<sequence>MADGSTHRTSYVHDALALFVGFGDREALVADGRRLSYRDVADAVRSLAGNLHRHGVRPGAAVLVMAGNVAEAPLLQLALHLLGCRSMWIAPVTSRREIEEFARRSRPDVFVHDARDGARAAEIAAALPGVPVLCLGTGAGPDLTAPGDPADVAALPASVPEPESFLQTSGSTGVPKLVHHRESFYRQVLAIAEAIRGSGAPLLRHLSHSPMWIASGQVTTLVNLFTGGVLFPAEGWDPARFIATVHTEKINSTFLTPPMLYEVLDHPALADADFSAMFMFNVGGGPAAPARLRQAIARFGPVMRIVYGLSEAVIVTALPQLTEDPAHPERLRSCGRPYGDVAVEIRDSDGQVRPPGARGEVWVRTKLSFVGYFGQPELTADTLVDGWVRTRDIGYLDADGYLYLVDRWSDRILTQRRAWPIYSRPIEDVLAGHPQVAAAAVVGVPAGDGAEAPYAYVVRTPGATVTGTDLVDLVTRELSDLWAPQGVEFVDRLPVNRSNKVDKRALRDRYAAGRGVPDTVR</sequence>